<feature type="compositionally biased region" description="Basic and acidic residues" evidence="1">
    <location>
        <begin position="417"/>
        <end position="426"/>
    </location>
</feature>
<organism evidence="2 3">
    <name type="scientific">Piloderma croceum (strain F 1598)</name>
    <dbReference type="NCBI Taxonomy" id="765440"/>
    <lineage>
        <taxon>Eukaryota</taxon>
        <taxon>Fungi</taxon>
        <taxon>Dikarya</taxon>
        <taxon>Basidiomycota</taxon>
        <taxon>Agaricomycotina</taxon>
        <taxon>Agaricomycetes</taxon>
        <taxon>Agaricomycetidae</taxon>
        <taxon>Atheliales</taxon>
        <taxon>Atheliaceae</taxon>
        <taxon>Piloderma</taxon>
    </lineage>
</organism>
<dbReference type="AlphaFoldDB" id="A0A0C3GA25"/>
<feature type="region of interest" description="Disordered" evidence="1">
    <location>
        <begin position="959"/>
        <end position="1115"/>
    </location>
</feature>
<dbReference type="OrthoDB" id="3231532at2759"/>
<feature type="compositionally biased region" description="Basic residues" evidence="1">
    <location>
        <begin position="281"/>
        <end position="293"/>
    </location>
</feature>
<gene>
    <name evidence="2" type="ORF">PILCRDRAFT_813547</name>
</gene>
<name>A0A0C3GA25_PILCF</name>
<dbReference type="EMBL" id="KN832976">
    <property type="protein sequence ID" value="KIM88584.1"/>
    <property type="molecule type" value="Genomic_DNA"/>
</dbReference>
<feature type="compositionally biased region" description="Pro residues" evidence="1">
    <location>
        <begin position="899"/>
        <end position="909"/>
    </location>
</feature>
<feature type="compositionally biased region" description="Polar residues" evidence="1">
    <location>
        <begin position="12"/>
        <end position="23"/>
    </location>
</feature>
<keyword evidence="3" id="KW-1185">Reference proteome</keyword>
<feature type="compositionally biased region" description="Polar residues" evidence="1">
    <location>
        <begin position="196"/>
        <end position="217"/>
    </location>
</feature>
<feature type="compositionally biased region" description="Low complexity" evidence="1">
    <location>
        <begin position="926"/>
        <end position="936"/>
    </location>
</feature>
<feature type="compositionally biased region" description="Basic and acidic residues" evidence="1">
    <location>
        <begin position="795"/>
        <end position="831"/>
    </location>
</feature>
<feature type="compositionally biased region" description="Polar residues" evidence="1">
    <location>
        <begin position="537"/>
        <end position="549"/>
    </location>
</feature>
<feature type="compositionally biased region" description="Basic and acidic residues" evidence="1">
    <location>
        <begin position="737"/>
        <end position="759"/>
    </location>
</feature>
<feature type="region of interest" description="Disordered" evidence="1">
    <location>
        <begin position="447"/>
        <end position="635"/>
    </location>
</feature>
<reference evidence="2 3" key="1">
    <citation type="submission" date="2014-04" db="EMBL/GenBank/DDBJ databases">
        <authorList>
            <consortium name="DOE Joint Genome Institute"/>
            <person name="Kuo A."/>
            <person name="Tarkka M."/>
            <person name="Buscot F."/>
            <person name="Kohler A."/>
            <person name="Nagy L.G."/>
            <person name="Floudas D."/>
            <person name="Copeland A."/>
            <person name="Barry K.W."/>
            <person name="Cichocki N."/>
            <person name="Veneault-Fourrey C."/>
            <person name="LaButti K."/>
            <person name="Lindquist E.A."/>
            <person name="Lipzen A."/>
            <person name="Lundell T."/>
            <person name="Morin E."/>
            <person name="Murat C."/>
            <person name="Sun H."/>
            <person name="Tunlid A."/>
            <person name="Henrissat B."/>
            <person name="Grigoriev I.V."/>
            <person name="Hibbett D.S."/>
            <person name="Martin F."/>
            <person name="Nordberg H.P."/>
            <person name="Cantor M.N."/>
            <person name="Hua S.X."/>
        </authorList>
    </citation>
    <scope>NUCLEOTIDE SEQUENCE [LARGE SCALE GENOMIC DNA]</scope>
    <source>
        <strain evidence="2 3">F 1598</strain>
    </source>
</reference>
<dbReference type="HOGENOM" id="CLU_003816_0_0_1"/>
<feature type="compositionally biased region" description="Low complexity" evidence="1">
    <location>
        <begin position="1083"/>
        <end position="1100"/>
    </location>
</feature>
<evidence type="ECO:0000313" key="3">
    <source>
        <dbReference type="Proteomes" id="UP000054166"/>
    </source>
</evidence>
<dbReference type="STRING" id="765440.A0A0C3GA25"/>
<feature type="compositionally biased region" description="Basic and acidic residues" evidence="1">
    <location>
        <begin position="514"/>
        <end position="523"/>
    </location>
</feature>
<dbReference type="InParanoid" id="A0A0C3GA25"/>
<feature type="compositionally biased region" description="Polar residues" evidence="1">
    <location>
        <begin position="760"/>
        <end position="772"/>
    </location>
</feature>
<feature type="compositionally biased region" description="Low complexity" evidence="1">
    <location>
        <begin position="167"/>
        <end position="178"/>
    </location>
</feature>
<feature type="compositionally biased region" description="Basic residues" evidence="1">
    <location>
        <begin position="45"/>
        <end position="63"/>
    </location>
</feature>
<feature type="compositionally biased region" description="Polar residues" evidence="1">
    <location>
        <begin position="592"/>
        <end position="608"/>
    </location>
</feature>
<feature type="compositionally biased region" description="Low complexity" evidence="1">
    <location>
        <begin position="368"/>
        <end position="379"/>
    </location>
</feature>
<sequence>MAQFGVEPFEEATQSQDSESTAASPDALKAFYAKMEQQEILERKMSRKQSTTKRFLWSRKSTKKQLGTPINNVPVLGKLPSPVTDSDQEKGLDEENDQFDDKTDLLMSPLSRSIIPDALGELPAWFIKENELAIGQTTSYRIKYPIHSPFGPRYYKNQHLIPTSQLRAAARPPSVFSPSFPPMTASSHDQAEESTSRPGLSRTPSGSPLATPTSSQADVAAKPRSRKTSQTTPDTVDLLDVTDPWGTHYHHQSPYDPGLTSSSSHGSHVEAEAPESPMSPRSRRSSVTARRKVVSPSPLSQSTSALHMPAPDIGPQLTRKLSKRRKPLMGGLFNSPDKEQDKDSDESLQQAASVPRAASAPLVHAESAPVTPVDAPTTTRSSTMPNGLHPAGDLNKRYSAVPPSMPSNPHGPVATHHLGEKKEKRGSVLGRLAKKLSIMKRPTELVRGSIGSTDEWQHIGMGDAQSDRNSGRVQRHSMQDRPSMEQRKTDPIKRVPPPTVGIDSSSGRASDTPPARHSEDHRSITSLEPPLAMGKLTITNPDSPSSADNTPVGPNVPLPANPESVPEVTSRLRALQDPAERPKSTLPPLPDSASNYDRASQGTVTPMLTPTMAERPPTPPRRPSSAEIPQSPTSIDPMSLYATYVNGLASPSVIPFPITDQRPSSSISTSARATVASSTFVEDSPLSRASLIVNPPTPHNVIVPIAPTPVVPTSASLPAIPTASERPSRNPSPTKVEAPKPKLEVTKPKADVEVKDDPQRGSTPVTSRQTETFKLIRTASGNVLPANETITAGGEHWEVVESSDSSKKNKTRERSSRSKDRDTGGRKEQRRQGHSAPQETETDHRRTRQRSISGKGVDQSPAIPPPTKSTRSQSMDIPLPSQEDSKHNRKEPKPNLDKPQPPPPPPTPGPSRVERKPSTSVRPTSELAPAAELNALRAREAWDMDRLWKGKSMYYPEPELKGTITAPPQAREPKGATSSVSAELTRDNGTVRSSGHGSSHTSFMVQPFQGHAPANMYYSNMPSAPPPTIYSPTTLQQAPFPSSVPYEYPQSYRPFPSFSLPPQEPLPEVSTRSNPLPPPPRESSYQPSPLSPLSDSSGRSNADHWIRHPGVTTAH</sequence>
<protein>
    <submittedName>
        <fullName evidence="2">Uncharacterized protein</fullName>
    </submittedName>
</protein>
<proteinExistence type="predicted"/>
<feature type="compositionally biased region" description="Basic and acidic residues" evidence="1">
    <location>
        <begin position="477"/>
        <end position="493"/>
    </location>
</feature>
<feature type="compositionally biased region" description="Low complexity" evidence="1">
    <location>
        <begin position="231"/>
        <end position="244"/>
    </location>
</feature>
<dbReference type="Proteomes" id="UP000054166">
    <property type="component" value="Unassembled WGS sequence"/>
</dbReference>
<feature type="region of interest" description="Disordered" evidence="1">
    <location>
        <begin position="716"/>
        <end position="940"/>
    </location>
</feature>
<feature type="compositionally biased region" description="Basic and acidic residues" evidence="1">
    <location>
        <begin position="87"/>
        <end position="96"/>
    </location>
</feature>
<feature type="region of interest" description="Disordered" evidence="1">
    <location>
        <begin position="1"/>
        <end position="29"/>
    </location>
</feature>
<feature type="region of interest" description="Disordered" evidence="1">
    <location>
        <begin position="167"/>
        <end position="428"/>
    </location>
</feature>
<reference evidence="3" key="2">
    <citation type="submission" date="2015-01" db="EMBL/GenBank/DDBJ databases">
        <title>Evolutionary Origins and Diversification of the Mycorrhizal Mutualists.</title>
        <authorList>
            <consortium name="DOE Joint Genome Institute"/>
            <consortium name="Mycorrhizal Genomics Consortium"/>
            <person name="Kohler A."/>
            <person name="Kuo A."/>
            <person name="Nagy L.G."/>
            <person name="Floudas D."/>
            <person name="Copeland A."/>
            <person name="Barry K.W."/>
            <person name="Cichocki N."/>
            <person name="Veneault-Fourrey C."/>
            <person name="LaButti K."/>
            <person name="Lindquist E.A."/>
            <person name="Lipzen A."/>
            <person name="Lundell T."/>
            <person name="Morin E."/>
            <person name="Murat C."/>
            <person name="Riley R."/>
            <person name="Ohm R."/>
            <person name="Sun H."/>
            <person name="Tunlid A."/>
            <person name="Henrissat B."/>
            <person name="Grigoriev I.V."/>
            <person name="Hibbett D.S."/>
            <person name="Martin F."/>
        </authorList>
    </citation>
    <scope>NUCLEOTIDE SEQUENCE [LARGE SCALE GENOMIC DNA]</scope>
    <source>
        <strain evidence="3">F 1598</strain>
    </source>
</reference>
<feature type="compositionally biased region" description="Polar residues" evidence="1">
    <location>
        <begin position="976"/>
        <end position="1004"/>
    </location>
</feature>
<feature type="region of interest" description="Disordered" evidence="1">
    <location>
        <begin position="42"/>
        <end position="96"/>
    </location>
</feature>
<accession>A0A0C3GA25</accession>
<evidence type="ECO:0000256" key="1">
    <source>
        <dbReference type="SAM" id="MobiDB-lite"/>
    </source>
</evidence>
<evidence type="ECO:0000313" key="2">
    <source>
        <dbReference type="EMBL" id="KIM88584.1"/>
    </source>
</evidence>
<feature type="compositionally biased region" description="Polar residues" evidence="1">
    <location>
        <begin position="1030"/>
        <end position="1040"/>
    </location>
</feature>
<feature type="compositionally biased region" description="Basic and acidic residues" evidence="1">
    <location>
        <begin position="883"/>
        <end position="896"/>
    </location>
</feature>